<proteinExistence type="predicted"/>
<gene>
    <name evidence="1" type="ORF">BO97DRAFT_131765</name>
</gene>
<organism evidence="1 2">
    <name type="scientific">Aspergillus homomorphus (strain CBS 101889)</name>
    <dbReference type="NCBI Taxonomy" id="1450537"/>
    <lineage>
        <taxon>Eukaryota</taxon>
        <taxon>Fungi</taxon>
        <taxon>Dikarya</taxon>
        <taxon>Ascomycota</taxon>
        <taxon>Pezizomycotina</taxon>
        <taxon>Eurotiomycetes</taxon>
        <taxon>Eurotiomycetidae</taxon>
        <taxon>Eurotiales</taxon>
        <taxon>Aspergillaceae</taxon>
        <taxon>Aspergillus</taxon>
        <taxon>Aspergillus subgen. Circumdati</taxon>
    </lineage>
</organism>
<evidence type="ECO:0000313" key="2">
    <source>
        <dbReference type="Proteomes" id="UP000248961"/>
    </source>
</evidence>
<dbReference type="AlphaFoldDB" id="A0A395I808"/>
<name>A0A395I808_ASPHC</name>
<sequence>MDLLSHPEPRRPIPSLQHWGTISPDAPGLRQRRRNKLIYLGSPGGPGSGSCGIIQCLMVYSIYLSHPTLVDPWFLRRFFGGNRRADRR</sequence>
<reference evidence="1 2" key="1">
    <citation type="submission" date="2018-02" db="EMBL/GenBank/DDBJ databases">
        <title>The genomes of Aspergillus section Nigri reveals drivers in fungal speciation.</title>
        <authorList>
            <consortium name="DOE Joint Genome Institute"/>
            <person name="Vesth T.C."/>
            <person name="Nybo J."/>
            <person name="Theobald S."/>
            <person name="Brandl J."/>
            <person name="Frisvad J.C."/>
            <person name="Nielsen K.F."/>
            <person name="Lyhne E.K."/>
            <person name="Kogle M.E."/>
            <person name="Kuo A."/>
            <person name="Riley R."/>
            <person name="Clum A."/>
            <person name="Nolan M."/>
            <person name="Lipzen A."/>
            <person name="Salamov A."/>
            <person name="Henrissat B."/>
            <person name="Wiebenga A."/>
            <person name="De vries R.P."/>
            <person name="Grigoriev I.V."/>
            <person name="Mortensen U.H."/>
            <person name="Andersen M.R."/>
            <person name="Baker S.E."/>
        </authorList>
    </citation>
    <scope>NUCLEOTIDE SEQUENCE [LARGE SCALE GENOMIC DNA]</scope>
    <source>
        <strain evidence="1 2">CBS 101889</strain>
    </source>
</reference>
<keyword evidence="2" id="KW-1185">Reference proteome</keyword>
<accession>A0A395I808</accession>
<protein>
    <submittedName>
        <fullName evidence="1">Uncharacterized protein</fullName>
    </submittedName>
</protein>
<dbReference type="VEuPathDB" id="FungiDB:BO97DRAFT_131765"/>
<evidence type="ECO:0000313" key="1">
    <source>
        <dbReference type="EMBL" id="RAL16362.1"/>
    </source>
</evidence>
<dbReference type="Proteomes" id="UP000248961">
    <property type="component" value="Unassembled WGS sequence"/>
</dbReference>
<dbReference type="GeneID" id="37194342"/>
<dbReference type="RefSeq" id="XP_025555516.1">
    <property type="nucleotide sequence ID" value="XM_025690053.1"/>
</dbReference>
<dbReference type="EMBL" id="KZ824269">
    <property type="protein sequence ID" value="RAL16362.1"/>
    <property type="molecule type" value="Genomic_DNA"/>
</dbReference>